<dbReference type="KEGG" id="gfe:Gferi_26190"/>
<dbReference type="OrthoDB" id="9797578at2"/>
<proteinExistence type="predicted"/>
<dbReference type="InterPro" id="IPR003594">
    <property type="entry name" value="HATPase_dom"/>
</dbReference>
<name>A0A1D8GPE1_9FIRM</name>
<protein>
    <submittedName>
        <fullName evidence="2">Anti-sigma regulatory factor</fullName>
    </submittedName>
</protein>
<feature type="domain" description="Histidine kinase/HSP90-like ATPase" evidence="1">
    <location>
        <begin position="51"/>
        <end position="141"/>
    </location>
</feature>
<gene>
    <name evidence="2" type="ORF">Gferi_26190</name>
</gene>
<dbReference type="Proteomes" id="UP000095743">
    <property type="component" value="Chromosome"/>
</dbReference>
<dbReference type="SUPFAM" id="SSF55874">
    <property type="entry name" value="ATPase domain of HSP90 chaperone/DNA topoisomerase II/histidine kinase"/>
    <property type="match status" value="1"/>
</dbReference>
<dbReference type="STRING" id="1424294.Gferi_26190"/>
<evidence type="ECO:0000313" key="2">
    <source>
        <dbReference type="EMBL" id="AOT72737.1"/>
    </source>
</evidence>
<dbReference type="RefSeq" id="WP_069981046.1">
    <property type="nucleotide sequence ID" value="NZ_CP017269.1"/>
</dbReference>
<dbReference type="Gene3D" id="3.30.565.10">
    <property type="entry name" value="Histidine kinase-like ATPase, C-terminal domain"/>
    <property type="match status" value="1"/>
</dbReference>
<keyword evidence="3" id="KW-1185">Reference proteome</keyword>
<dbReference type="Pfam" id="PF02518">
    <property type="entry name" value="HATPase_c"/>
    <property type="match status" value="1"/>
</dbReference>
<dbReference type="InterPro" id="IPR036890">
    <property type="entry name" value="HATPase_C_sf"/>
</dbReference>
<dbReference type="AlphaFoldDB" id="A0A1D8GPE1"/>
<reference evidence="2 3" key="1">
    <citation type="submission" date="2016-09" db="EMBL/GenBank/DDBJ databases">
        <title>Genomic analysis reveals versatility of anaerobic energy metabolism of Geosporobacter ferrireducens IRF9 of phylum Firmicutes.</title>
        <authorList>
            <person name="Kim S.-J."/>
        </authorList>
    </citation>
    <scope>NUCLEOTIDE SEQUENCE [LARGE SCALE GENOMIC DNA]</scope>
    <source>
        <strain evidence="2 3">IRF9</strain>
    </source>
</reference>
<dbReference type="EMBL" id="CP017269">
    <property type="protein sequence ID" value="AOT72737.1"/>
    <property type="molecule type" value="Genomic_DNA"/>
</dbReference>
<accession>A0A1D8GPE1</accession>
<evidence type="ECO:0000259" key="1">
    <source>
        <dbReference type="Pfam" id="PF02518"/>
    </source>
</evidence>
<evidence type="ECO:0000313" key="3">
    <source>
        <dbReference type="Proteomes" id="UP000095743"/>
    </source>
</evidence>
<organism evidence="2 3">
    <name type="scientific">Geosporobacter ferrireducens</name>
    <dbReference type="NCBI Taxonomy" id="1424294"/>
    <lineage>
        <taxon>Bacteria</taxon>
        <taxon>Bacillati</taxon>
        <taxon>Bacillota</taxon>
        <taxon>Clostridia</taxon>
        <taxon>Peptostreptococcales</taxon>
        <taxon>Thermotaleaceae</taxon>
        <taxon>Geosporobacter</taxon>
    </lineage>
</organism>
<sequence length="147" mass="16231">MDKESNINGIKLQYEIIKDDFSRAGEASSNVKKVLRQLGIDDTVIRRTAIVTYEAEMNIVIHSEGGRIKVLINPDHIQITAEDFGPGIENIELAMQEGYSTASNKVRELGFGAGMGLPNMKRCSNEFSIHSKKGEATIVTMIIYING</sequence>